<dbReference type="Proteomes" id="UP000494106">
    <property type="component" value="Unassembled WGS sequence"/>
</dbReference>
<accession>A0A8S0Z050</accession>
<feature type="region of interest" description="Disordered" evidence="1">
    <location>
        <begin position="24"/>
        <end position="76"/>
    </location>
</feature>
<proteinExistence type="predicted"/>
<organism evidence="3 4">
    <name type="scientific">Arctia plantaginis</name>
    <name type="common">Wood tiger moth</name>
    <name type="synonym">Phalaena plantaginis</name>
    <dbReference type="NCBI Taxonomy" id="874455"/>
    <lineage>
        <taxon>Eukaryota</taxon>
        <taxon>Metazoa</taxon>
        <taxon>Ecdysozoa</taxon>
        <taxon>Arthropoda</taxon>
        <taxon>Hexapoda</taxon>
        <taxon>Insecta</taxon>
        <taxon>Pterygota</taxon>
        <taxon>Neoptera</taxon>
        <taxon>Endopterygota</taxon>
        <taxon>Lepidoptera</taxon>
        <taxon>Glossata</taxon>
        <taxon>Ditrysia</taxon>
        <taxon>Noctuoidea</taxon>
        <taxon>Erebidae</taxon>
        <taxon>Arctiinae</taxon>
        <taxon>Arctia</taxon>
    </lineage>
</organism>
<feature type="chain" id="PRO_5035906312" evidence="2">
    <location>
        <begin position="20"/>
        <end position="170"/>
    </location>
</feature>
<dbReference type="EMBL" id="CADEBC010000205">
    <property type="protein sequence ID" value="CAB3225323.1"/>
    <property type="molecule type" value="Genomic_DNA"/>
</dbReference>
<dbReference type="OrthoDB" id="7422963at2759"/>
<evidence type="ECO:0000313" key="4">
    <source>
        <dbReference type="Proteomes" id="UP000494106"/>
    </source>
</evidence>
<dbReference type="AlphaFoldDB" id="A0A8S0Z050"/>
<feature type="signal peptide" evidence="2">
    <location>
        <begin position="1"/>
        <end position="19"/>
    </location>
</feature>
<feature type="compositionally biased region" description="Basic and acidic residues" evidence="1">
    <location>
        <begin position="67"/>
        <end position="76"/>
    </location>
</feature>
<evidence type="ECO:0000313" key="3">
    <source>
        <dbReference type="EMBL" id="CAB3225323.1"/>
    </source>
</evidence>
<reference evidence="3 4" key="1">
    <citation type="submission" date="2020-04" db="EMBL/GenBank/DDBJ databases">
        <authorList>
            <person name="Wallbank WR R."/>
            <person name="Pardo Diaz C."/>
            <person name="Kozak K."/>
            <person name="Martin S."/>
            <person name="Jiggins C."/>
            <person name="Moest M."/>
            <person name="Warren A I."/>
            <person name="Byers J.R.P. K."/>
            <person name="Montejo-Kovacevich G."/>
            <person name="Yen C E."/>
        </authorList>
    </citation>
    <scope>NUCLEOTIDE SEQUENCE [LARGE SCALE GENOMIC DNA]</scope>
</reference>
<feature type="compositionally biased region" description="Low complexity" evidence="1">
    <location>
        <begin position="40"/>
        <end position="57"/>
    </location>
</feature>
<keyword evidence="2" id="KW-0732">Signal</keyword>
<name>A0A8S0Z050_ARCPL</name>
<keyword evidence="4" id="KW-1185">Reference proteome</keyword>
<evidence type="ECO:0000256" key="2">
    <source>
        <dbReference type="SAM" id="SignalP"/>
    </source>
</evidence>
<evidence type="ECO:0000256" key="1">
    <source>
        <dbReference type="SAM" id="MobiDB-lite"/>
    </source>
</evidence>
<sequence length="170" mass="19378">MYIYFTFVVIPIVTNFIACESTSEIPKELQQRSPPKSSMKDTTTTSDAATNAANTKSILRYQPSSSEPHKRTEQEDYRYRVSVTPSHLTKLAKTLFLGFDPSFSKDYFEPFERRPRPVTLVAFRKKGLQPRHVLKTEDNINALEVAELQSPFNDVGSFWQDEPGHVDSGN</sequence>
<comment type="caution">
    <text evidence="3">The sequence shown here is derived from an EMBL/GenBank/DDBJ whole genome shotgun (WGS) entry which is preliminary data.</text>
</comment>
<gene>
    <name evidence="3" type="ORF">APLA_LOCUS2460</name>
</gene>
<protein>
    <submittedName>
        <fullName evidence="3">Uncharacterized protein</fullName>
    </submittedName>
</protein>